<name>A0A0C9TTK7_SPHS4</name>
<dbReference type="Proteomes" id="UP000054279">
    <property type="component" value="Unassembled WGS sequence"/>
</dbReference>
<dbReference type="HOGENOM" id="CLU_2020852_0_0_1"/>
<gene>
    <name evidence="1" type="ORF">M422DRAFT_100084</name>
</gene>
<keyword evidence="2" id="KW-1185">Reference proteome</keyword>
<dbReference type="PANTHER" id="PTHR34615">
    <property type="entry name" value="PX DOMAIN-CONTAINING PROTEIN"/>
    <property type="match status" value="1"/>
</dbReference>
<evidence type="ECO:0000313" key="2">
    <source>
        <dbReference type="Proteomes" id="UP000054279"/>
    </source>
</evidence>
<evidence type="ECO:0008006" key="3">
    <source>
        <dbReference type="Google" id="ProtNLM"/>
    </source>
</evidence>
<dbReference type="AlphaFoldDB" id="A0A0C9TTK7"/>
<protein>
    <recommendedName>
        <fullName evidence="3">DDE Tnp4 domain-containing protein</fullName>
    </recommendedName>
</protein>
<organism evidence="1 2">
    <name type="scientific">Sphaerobolus stellatus (strain SS14)</name>
    <dbReference type="NCBI Taxonomy" id="990650"/>
    <lineage>
        <taxon>Eukaryota</taxon>
        <taxon>Fungi</taxon>
        <taxon>Dikarya</taxon>
        <taxon>Basidiomycota</taxon>
        <taxon>Agaricomycotina</taxon>
        <taxon>Agaricomycetes</taxon>
        <taxon>Phallomycetidae</taxon>
        <taxon>Geastrales</taxon>
        <taxon>Sphaerobolaceae</taxon>
        <taxon>Sphaerobolus</taxon>
    </lineage>
</organism>
<feature type="non-terminal residue" evidence="1">
    <location>
        <position position="1"/>
    </location>
</feature>
<dbReference type="OrthoDB" id="5945905at2759"/>
<dbReference type="EMBL" id="KN837209">
    <property type="protein sequence ID" value="KIJ33673.1"/>
    <property type="molecule type" value="Genomic_DNA"/>
</dbReference>
<reference evidence="1 2" key="1">
    <citation type="submission" date="2014-06" db="EMBL/GenBank/DDBJ databases">
        <title>Evolutionary Origins and Diversification of the Mycorrhizal Mutualists.</title>
        <authorList>
            <consortium name="DOE Joint Genome Institute"/>
            <consortium name="Mycorrhizal Genomics Consortium"/>
            <person name="Kohler A."/>
            <person name="Kuo A."/>
            <person name="Nagy L.G."/>
            <person name="Floudas D."/>
            <person name="Copeland A."/>
            <person name="Barry K.W."/>
            <person name="Cichocki N."/>
            <person name="Veneault-Fourrey C."/>
            <person name="LaButti K."/>
            <person name="Lindquist E.A."/>
            <person name="Lipzen A."/>
            <person name="Lundell T."/>
            <person name="Morin E."/>
            <person name="Murat C."/>
            <person name="Riley R."/>
            <person name="Ohm R."/>
            <person name="Sun H."/>
            <person name="Tunlid A."/>
            <person name="Henrissat B."/>
            <person name="Grigoriev I.V."/>
            <person name="Hibbett D.S."/>
            <person name="Martin F."/>
        </authorList>
    </citation>
    <scope>NUCLEOTIDE SEQUENCE [LARGE SCALE GENOMIC DNA]</scope>
    <source>
        <strain evidence="1 2">SS14</strain>
    </source>
</reference>
<evidence type="ECO:0000313" key="1">
    <source>
        <dbReference type="EMBL" id="KIJ33673.1"/>
    </source>
</evidence>
<feature type="non-terminal residue" evidence="1">
    <location>
        <position position="123"/>
    </location>
</feature>
<accession>A0A0C9TTK7</accession>
<proteinExistence type="predicted"/>
<dbReference type="PANTHER" id="PTHR34615:SF1">
    <property type="entry name" value="PX DOMAIN-CONTAINING PROTEIN"/>
    <property type="match status" value="1"/>
</dbReference>
<sequence length="123" mass="14431">EEATSRPRPEIGGRKINWEYLAEMTESQCEWAFRFTQHKLRRLINTFEIPDPFCTNTGHCFPAIEAFGMLCARFRMPKDQYSLSTKYGRSQAAISELVNDLSKYITKTWEHLLLWDDKGVMHP</sequence>